<dbReference type="Proteomes" id="UP000483261">
    <property type="component" value="Unassembled WGS sequence"/>
</dbReference>
<dbReference type="EMBL" id="JAALAA010000023">
    <property type="protein sequence ID" value="NGN95369.1"/>
    <property type="molecule type" value="Genomic_DNA"/>
</dbReference>
<dbReference type="InterPro" id="IPR023772">
    <property type="entry name" value="DNA-bd_HTH_TetR-type_CS"/>
</dbReference>
<dbReference type="SUPFAM" id="SSF46689">
    <property type="entry name" value="Homeodomain-like"/>
    <property type="match status" value="1"/>
</dbReference>
<dbReference type="GO" id="GO:0003700">
    <property type="term" value="F:DNA-binding transcription factor activity"/>
    <property type="evidence" value="ECO:0007669"/>
    <property type="project" value="TreeGrafter"/>
</dbReference>
<comment type="caution">
    <text evidence="7">The sequence shown here is derived from an EMBL/GenBank/DDBJ whole genome shotgun (WGS) entry which is preliminary data.</text>
</comment>
<keyword evidence="2 4" id="KW-0238">DNA-binding</keyword>
<evidence type="ECO:0000313" key="8">
    <source>
        <dbReference type="Proteomes" id="UP000483261"/>
    </source>
</evidence>
<proteinExistence type="predicted"/>
<protein>
    <submittedName>
        <fullName evidence="7">TetR/AcrR family transcriptional regulator</fullName>
    </submittedName>
</protein>
<dbReference type="PROSITE" id="PS01081">
    <property type="entry name" value="HTH_TETR_1"/>
    <property type="match status" value="1"/>
</dbReference>
<gene>
    <name evidence="7" type="ORF">G5C66_21850</name>
</gene>
<feature type="domain" description="HTH tetR-type" evidence="6">
    <location>
        <begin position="25"/>
        <end position="85"/>
    </location>
</feature>
<feature type="region of interest" description="Disordered" evidence="5">
    <location>
        <begin position="1"/>
        <end position="22"/>
    </location>
</feature>
<evidence type="ECO:0000256" key="1">
    <source>
        <dbReference type="ARBA" id="ARBA00023015"/>
    </source>
</evidence>
<dbReference type="PANTHER" id="PTHR30055:SF234">
    <property type="entry name" value="HTH-TYPE TRANSCRIPTIONAL REGULATOR BETI"/>
    <property type="match status" value="1"/>
</dbReference>
<dbReference type="InterPro" id="IPR049484">
    <property type="entry name" value="Rv0078-like_C"/>
</dbReference>
<sequence length="224" mass="24516">MSKLVPKVPPLPSVPGMSRRQQFSASTKKTLVEVAEKLFTEHGYASTSLDAIVAGAEVTKGALYHHFSGKQALYEVVFEKVEAATAQSIDAAMRETKDPWEQARAGLRTFLEAVQQPTYRRIVVQEGPAVLGYQRYREQEERSTFTVVEDIVAAVLRAGDRTVDGEMVATFARLFFGAMSAAGESVAEASNPEEAAERVELAVTYLLTGVQTLAQQGVKVEDMR</sequence>
<keyword evidence="3" id="KW-0804">Transcription</keyword>
<dbReference type="InterPro" id="IPR050109">
    <property type="entry name" value="HTH-type_TetR-like_transc_reg"/>
</dbReference>
<keyword evidence="1" id="KW-0805">Transcription regulation</keyword>
<dbReference type="PRINTS" id="PR00455">
    <property type="entry name" value="HTHTETR"/>
</dbReference>
<dbReference type="AlphaFoldDB" id="A0A6M1RCY3"/>
<evidence type="ECO:0000256" key="2">
    <source>
        <dbReference type="ARBA" id="ARBA00023125"/>
    </source>
</evidence>
<accession>A0A6M1RCY3</accession>
<dbReference type="Pfam" id="PF21351">
    <property type="entry name" value="TetR_C_41"/>
    <property type="match status" value="1"/>
</dbReference>
<organism evidence="7 8">
    <name type="scientific">Nocardioides turkmenicus</name>
    <dbReference type="NCBI Taxonomy" id="2711220"/>
    <lineage>
        <taxon>Bacteria</taxon>
        <taxon>Bacillati</taxon>
        <taxon>Actinomycetota</taxon>
        <taxon>Actinomycetes</taxon>
        <taxon>Propionibacteriales</taxon>
        <taxon>Nocardioidaceae</taxon>
        <taxon>Nocardioides</taxon>
    </lineage>
</organism>
<dbReference type="GO" id="GO:0000976">
    <property type="term" value="F:transcription cis-regulatory region binding"/>
    <property type="evidence" value="ECO:0007669"/>
    <property type="project" value="TreeGrafter"/>
</dbReference>
<feature type="DNA-binding region" description="H-T-H motif" evidence="4">
    <location>
        <begin position="48"/>
        <end position="67"/>
    </location>
</feature>
<dbReference type="Pfam" id="PF00440">
    <property type="entry name" value="TetR_N"/>
    <property type="match status" value="1"/>
</dbReference>
<dbReference type="InterPro" id="IPR001647">
    <property type="entry name" value="HTH_TetR"/>
</dbReference>
<evidence type="ECO:0000256" key="3">
    <source>
        <dbReference type="ARBA" id="ARBA00023163"/>
    </source>
</evidence>
<evidence type="ECO:0000313" key="7">
    <source>
        <dbReference type="EMBL" id="NGN95369.1"/>
    </source>
</evidence>
<reference evidence="7 8" key="1">
    <citation type="submission" date="2020-02" db="EMBL/GenBank/DDBJ databases">
        <title>Whole-genome analyses of novel actinobacteria.</title>
        <authorList>
            <person name="Sahin N."/>
        </authorList>
    </citation>
    <scope>NUCLEOTIDE SEQUENCE [LARGE SCALE GENOMIC DNA]</scope>
    <source>
        <strain evidence="7 8">KC13</strain>
    </source>
</reference>
<dbReference type="PANTHER" id="PTHR30055">
    <property type="entry name" value="HTH-TYPE TRANSCRIPTIONAL REGULATOR RUTR"/>
    <property type="match status" value="1"/>
</dbReference>
<dbReference type="PROSITE" id="PS50977">
    <property type="entry name" value="HTH_TETR_2"/>
    <property type="match status" value="1"/>
</dbReference>
<dbReference type="InterPro" id="IPR009057">
    <property type="entry name" value="Homeodomain-like_sf"/>
</dbReference>
<evidence type="ECO:0000259" key="6">
    <source>
        <dbReference type="PROSITE" id="PS50977"/>
    </source>
</evidence>
<name>A0A6M1RCY3_9ACTN</name>
<evidence type="ECO:0000256" key="5">
    <source>
        <dbReference type="SAM" id="MobiDB-lite"/>
    </source>
</evidence>
<keyword evidence="8" id="KW-1185">Reference proteome</keyword>
<dbReference type="Gene3D" id="1.10.357.10">
    <property type="entry name" value="Tetracycline Repressor, domain 2"/>
    <property type="match status" value="1"/>
</dbReference>
<evidence type="ECO:0000256" key="4">
    <source>
        <dbReference type="PROSITE-ProRule" id="PRU00335"/>
    </source>
</evidence>